<evidence type="ECO:0000313" key="1">
    <source>
        <dbReference type="EMBL" id="ROT71635.1"/>
    </source>
</evidence>
<dbReference type="PANTHER" id="PTHR44826">
    <property type="entry name" value="SPORE COAT PROTEIN SP85"/>
    <property type="match status" value="1"/>
</dbReference>
<dbReference type="InterPro" id="IPR051860">
    <property type="entry name" value="Plasmodium_CSP_Invasion"/>
</dbReference>
<proteinExistence type="predicted"/>
<keyword evidence="2" id="KW-1185">Reference proteome</keyword>
<protein>
    <submittedName>
        <fullName evidence="1">Uncharacterized protein</fullName>
    </submittedName>
</protein>
<accession>A0A423T5H3</accession>
<gene>
    <name evidence="1" type="ORF">C7M84_010048</name>
</gene>
<organism evidence="1 2">
    <name type="scientific">Penaeus vannamei</name>
    <name type="common">Whiteleg shrimp</name>
    <name type="synonym">Litopenaeus vannamei</name>
    <dbReference type="NCBI Taxonomy" id="6689"/>
    <lineage>
        <taxon>Eukaryota</taxon>
        <taxon>Metazoa</taxon>
        <taxon>Ecdysozoa</taxon>
        <taxon>Arthropoda</taxon>
        <taxon>Crustacea</taxon>
        <taxon>Multicrustacea</taxon>
        <taxon>Malacostraca</taxon>
        <taxon>Eumalacostraca</taxon>
        <taxon>Eucarida</taxon>
        <taxon>Decapoda</taxon>
        <taxon>Dendrobranchiata</taxon>
        <taxon>Penaeoidea</taxon>
        <taxon>Penaeidae</taxon>
        <taxon>Penaeus</taxon>
    </lineage>
</organism>
<dbReference type="PANTHER" id="PTHR44826:SF5">
    <property type="entry name" value="DYNEIN HEAVY CHAIN"/>
    <property type="match status" value="1"/>
</dbReference>
<reference evidence="1 2" key="1">
    <citation type="submission" date="2018-04" db="EMBL/GenBank/DDBJ databases">
        <authorList>
            <person name="Zhang X."/>
            <person name="Yuan J."/>
            <person name="Li F."/>
            <person name="Xiang J."/>
        </authorList>
    </citation>
    <scope>NUCLEOTIDE SEQUENCE [LARGE SCALE GENOMIC DNA]</scope>
    <source>
        <tissue evidence="1">Muscle</tissue>
    </source>
</reference>
<sequence length="385" mass="43553">MIETSCILIGLWMLRLCSRLIYLCIHLTNIRLSSYPNLHLSNHYAIHLSIHPNAIHPPANCQQFHTPIHSSNCHLIHLSIYRTVIPLAYPFNQLSSHPLIHSPFHLPIHSPNCYLIYLSIYRTVIPFIYPSIQRPSHLPINLSISHYIYLSIRHSIYLSIYPTVTSSVYPSVIPSTYPSNYPLIHIFIHPSNSHLIRISPTTHPTVTSTVYPPAIPSTYSSIHPTVTSSVYPSTYPSNYHFIHLSIHPTVTSSVYPSTYPSNCHHNRLSTRHPIHFPAILSKPSSDYNLLSALPNFSHFLPSLRHFSASTRIPLSSHSFVMLERHLLDVVVDGGNGTWETDCLPSGPLPARRPRPRVRPVMLASMAAMLWLLLQSIFSCSCSLSE</sequence>
<dbReference type="EMBL" id="QCYY01002272">
    <property type="protein sequence ID" value="ROT71635.1"/>
    <property type="molecule type" value="Genomic_DNA"/>
</dbReference>
<evidence type="ECO:0000313" key="2">
    <source>
        <dbReference type="Proteomes" id="UP000283509"/>
    </source>
</evidence>
<dbReference type="STRING" id="6689.A0A423T5H3"/>
<name>A0A423T5H3_PENVA</name>
<dbReference type="AlphaFoldDB" id="A0A423T5H3"/>
<dbReference type="Proteomes" id="UP000283509">
    <property type="component" value="Unassembled WGS sequence"/>
</dbReference>
<comment type="caution">
    <text evidence="1">The sequence shown here is derived from an EMBL/GenBank/DDBJ whole genome shotgun (WGS) entry which is preliminary data.</text>
</comment>
<reference evidence="1 2" key="2">
    <citation type="submission" date="2019-01" db="EMBL/GenBank/DDBJ databases">
        <title>The decoding of complex shrimp genome reveals the adaptation for benthos swimmer, frequently molting mechanism and breeding impact on genome.</title>
        <authorList>
            <person name="Sun Y."/>
            <person name="Gao Y."/>
            <person name="Yu Y."/>
        </authorList>
    </citation>
    <scope>NUCLEOTIDE SEQUENCE [LARGE SCALE GENOMIC DNA]</scope>
    <source>
        <tissue evidence="1">Muscle</tissue>
    </source>
</reference>